<evidence type="ECO:0000313" key="3">
    <source>
        <dbReference type="Proteomes" id="UP000324101"/>
    </source>
</evidence>
<organism evidence="2 3">
    <name type="scientific">Streptomyces venezuelae</name>
    <dbReference type="NCBI Taxonomy" id="54571"/>
    <lineage>
        <taxon>Bacteria</taxon>
        <taxon>Bacillati</taxon>
        <taxon>Actinomycetota</taxon>
        <taxon>Actinomycetes</taxon>
        <taxon>Kitasatosporales</taxon>
        <taxon>Streptomycetaceae</taxon>
        <taxon>Streptomyces</taxon>
    </lineage>
</organism>
<dbReference type="Gene3D" id="1.10.10.10">
    <property type="entry name" value="Winged helix-like DNA-binding domain superfamily/Winged helix DNA-binding domain"/>
    <property type="match status" value="1"/>
</dbReference>
<dbReference type="PANTHER" id="PTHR43252">
    <property type="entry name" value="TRANSCRIPTIONAL REGULATOR YQJI"/>
    <property type="match status" value="1"/>
</dbReference>
<dbReference type="EMBL" id="CP029189">
    <property type="protein sequence ID" value="QES57932.1"/>
    <property type="molecule type" value="Genomic_DNA"/>
</dbReference>
<sequence>MSTTPTLTTTSYAVLGLLAVRRWSTYELAQQMDRSLGRIWPRAQSKIYEEPKKLVRLGLAEASREAVGRRPRTVYGITPDGRQALASWLHVPGTGPALESEQLLQIFFADSGTRTDTLATLRAARAWADERNEDNLAAIEAYRAGTGPFPERTAQTMLVGGFLTEYYRLVASWAEWAAGIVEGWPEDPRAAQAPPTEMQRIDRRAHWPEQFGHE</sequence>
<protein>
    <submittedName>
        <fullName evidence="2">PadR family transcriptional regulator</fullName>
    </submittedName>
</protein>
<accession>A0A5P2DRW9</accession>
<dbReference type="Proteomes" id="UP000324101">
    <property type="component" value="Chromosome"/>
</dbReference>
<proteinExistence type="predicted"/>
<reference evidence="2 3" key="1">
    <citation type="submission" date="2018-05" db="EMBL/GenBank/DDBJ databases">
        <title>Streptomyces venezuelae.</title>
        <authorList>
            <person name="Kim W."/>
            <person name="Lee N."/>
            <person name="Cho B.-K."/>
        </authorList>
    </citation>
    <scope>NUCLEOTIDE SEQUENCE [LARGE SCALE GENOMIC DNA]</scope>
    <source>
        <strain evidence="2 3">ATCC 21018</strain>
    </source>
</reference>
<dbReference type="InterPro" id="IPR005149">
    <property type="entry name" value="Tscrpt_reg_PadR_N"/>
</dbReference>
<name>A0A5P2DRW9_STRVZ</name>
<dbReference type="InterPro" id="IPR036390">
    <property type="entry name" value="WH_DNA-bd_sf"/>
</dbReference>
<evidence type="ECO:0000313" key="2">
    <source>
        <dbReference type="EMBL" id="QES57932.1"/>
    </source>
</evidence>
<dbReference type="SUPFAM" id="SSF46785">
    <property type="entry name" value="Winged helix' DNA-binding domain"/>
    <property type="match status" value="1"/>
</dbReference>
<dbReference type="OrthoDB" id="3186544at2"/>
<feature type="domain" description="Transcription regulator PadR N-terminal" evidence="1">
    <location>
        <begin position="14"/>
        <end position="86"/>
    </location>
</feature>
<dbReference type="InterPro" id="IPR036388">
    <property type="entry name" value="WH-like_DNA-bd_sf"/>
</dbReference>
<gene>
    <name evidence="2" type="ORF">DEJ51_30390</name>
</gene>
<dbReference type="PANTHER" id="PTHR43252:SF2">
    <property type="entry name" value="TRANSCRIPTION REGULATOR, PADR-LIKE FAMILY"/>
    <property type="match status" value="1"/>
</dbReference>
<dbReference type="AlphaFoldDB" id="A0A5P2DRW9"/>
<dbReference type="RefSeq" id="WP_150260795.1">
    <property type="nucleotide sequence ID" value="NZ_CP029189.1"/>
</dbReference>
<dbReference type="Pfam" id="PF03551">
    <property type="entry name" value="PadR"/>
    <property type="match status" value="1"/>
</dbReference>
<evidence type="ECO:0000259" key="1">
    <source>
        <dbReference type="Pfam" id="PF03551"/>
    </source>
</evidence>